<evidence type="ECO:0000313" key="3">
    <source>
        <dbReference type="Proteomes" id="UP000243797"/>
    </source>
</evidence>
<feature type="compositionally biased region" description="Basic and acidic residues" evidence="1">
    <location>
        <begin position="135"/>
        <end position="148"/>
    </location>
</feature>
<keyword evidence="3" id="KW-1185">Reference proteome</keyword>
<gene>
    <name evidence="2" type="ORF">CAC42_5574</name>
</gene>
<evidence type="ECO:0000256" key="1">
    <source>
        <dbReference type="SAM" id="MobiDB-lite"/>
    </source>
</evidence>
<feature type="region of interest" description="Disordered" evidence="1">
    <location>
        <begin position="732"/>
        <end position="751"/>
    </location>
</feature>
<feature type="compositionally biased region" description="Polar residues" evidence="1">
    <location>
        <begin position="93"/>
        <end position="104"/>
    </location>
</feature>
<protein>
    <submittedName>
        <fullName evidence="2">Uncharacterized protein</fullName>
    </submittedName>
</protein>
<proteinExistence type="predicted"/>
<dbReference type="Proteomes" id="UP000243797">
    <property type="component" value="Unassembled WGS sequence"/>
</dbReference>
<feature type="region of interest" description="Disordered" evidence="1">
    <location>
        <begin position="91"/>
        <end position="150"/>
    </location>
</feature>
<sequence>MPKAGEQDAPWTASRCLRLLRPITSRIEPLQKLVAARPLLVSSENNRNIVPEAKVTAPQESPLSRRDPSWLPNRPKRVIRDYSSRSRARFRLAQSNPSDSQKTNALPAGPCLPTPYKVRRTSVLKADSDEDDYDRYDPPATDRDDTDSSFRAAPVLKQKTYVASCSTPKTQKRANLERGIIDGLGALLERTKPAPTPSSLHVDSSFSISDEENISISSQQGRAQLTPPPRRAAKSTAARYGALSFVHGTSSLFDTCLRQIPVLIEAEQALDLGDDAGDLMDVASELYMEVESLGAGGLFYTPLKLVVRAHGLRLAMGCFQDGLFSESARERLLEKILHFGTRSEVLHAMETRTSFAGPIKHVLGDHEYPCVTRDQAVNNNSLRTMSEWDLPVIYVARLLQSGGLCLPTFVTLPWKVWLMKTPGWFARERTGESLQGLEVFLSLACGVPERRADGTTIWDTNGLSVDSATQKFSDVFATLLITLTAMAVAGLRVESDAGKRAAAEAITVSFKMIAMDILTDLKHRHFTASSPGGGSAWKILATKLLTALLVLQSHGSDTRSTLPIEAVVDAMHKTWFPKQDWVARKARLQHAVDMMHSIATCVSDGDRDQAADVLHDCVRPLMDAAYGCDALAAEFLRELGVESTRRFAKMVGSKKARRIARDIDEECQALGERFEGDGSEQLAAGQDSIASYEWDEWLREWIVRPSKASEAQPSGKAGGNRSHPRSTTGIMTVRVVDGPGPGPDTSTVGFETPRRDRHAAMDIDSPDELGPQWARFDQQRRNVAAAPPYPVRQAQAPQTPTALADLVDRDELALSVRRPAAETVYGARTGRVARWADDDDDDVDMVDELG</sequence>
<dbReference type="OrthoDB" id="4159838at2759"/>
<dbReference type="AlphaFoldDB" id="A0A2K1QYJ0"/>
<accession>A0A2K1QYJ0</accession>
<name>A0A2K1QYJ0_9PEZI</name>
<evidence type="ECO:0000313" key="2">
    <source>
        <dbReference type="EMBL" id="PNS20124.1"/>
    </source>
</evidence>
<reference evidence="2 3" key="1">
    <citation type="submission" date="2017-06" db="EMBL/GenBank/DDBJ databases">
        <title>Draft genome sequence of a variant of Elsinoe murrayae.</title>
        <authorList>
            <person name="Cheng Q."/>
        </authorList>
    </citation>
    <scope>NUCLEOTIDE SEQUENCE [LARGE SCALE GENOMIC DNA]</scope>
    <source>
        <strain evidence="2 3">CQ-2017a</strain>
    </source>
</reference>
<feature type="region of interest" description="Disordered" evidence="1">
    <location>
        <begin position="51"/>
        <end position="77"/>
    </location>
</feature>
<feature type="region of interest" description="Disordered" evidence="1">
    <location>
        <begin position="707"/>
        <end position="727"/>
    </location>
</feature>
<dbReference type="EMBL" id="NKHZ01000025">
    <property type="protein sequence ID" value="PNS20124.1"/>
    <property type="molecule type" value="Genomic_DNA"/>
</dbReference>
<comment type="caution">
    <text evidence="2">The sequence shown here is derived from an EMBL/GenBank/DDBJ whole genome shotgun (WGS) entry which is preliminary data.</text>
</comment>
<organism evidence="2 3">
    <name type="scientific">Sphaceloma murrayae</name>
    <dbReference type="NCBI Taxonomy" id="2082308"/>
    <lineage>
        <taxon>Eukaryota</taxon>
        <taxon>Fungi</taxon>
        <taxon>Dikarya</taxon>
        <taxon>Ascomycota</taxon>
        <taxon>Pezizomycotina</taxon>
        <taxon>Dothideomycetes</taxon>
        <taxon>Dothideomycetidae</taxon>
        <taxon>Myriangiales</taxon>
        <taxon>Elsinoaceae</taxon>
        <taxon>Sphaceloma</taxon>
    </lineage>
</organism>
<dbReference type="InParanoid" id="A0A2K1QYJ0"/>